<accession>A0A917M132</accession>
<keyword evidence="3" id="KW-1185">Reference proteome</keyword>
<sequence length="113" mass="12920">MREGQGHRGNRGHRDHGEHRDHGRHHHKSAQTFRRGRAIAFLDTLVVKRTTLQRQLNDPQFESIKPVISGELKATETIMEEFIHLFQLQEASSEESDENEGENGKGVLANDDN</sequence>
<name>A0A917M132_9BACL</name>
<evidence type="ECO:0000313" key="2">
    <source>
        <dbReference type="EMBL" id="GGG68495.1"/>
    </source>
</evidence>
<comment type="caution">
    <text evidence="2">The sequence shown here is derived from an EMBL/GenBank/DDBJ whole genome shotgun (WGS) entry which is preliminary data.</text>
</comment>
<dbReference type="Proteomes" id="UP000600247">
    <property type="component" value="Unassembled WGS sequence"/>
</dbReference>
<evidence type="ECO:0000313" key="3">
    <source>
        <dbReference type="Proteomes" id="UP000600247"/>
    </source>
</evidence>
<dbReference type="AlphaFoldDB" id="A0A917M132"/>
<dbReference type="EMBL" id="BMHY01000004">
    <property type="protein sequence ID" value="GGG68495.1"/>
    <property type="molecule type" value="Genomic_DNA"/>
</dbReference>
<feature type="compositionally biased region" description="Acidic residues" evidence="1">
    <location>
        <begin position="92"/>
        <end position="101"/>
    </location>
</feature>
<reference evidence="2 3" key="1">
    <citation type="journal article" date="2014" name="Int. J. Syst. Evol. Microbiol.">
        <title>Complete genome sequence of Corynebacterium casei LMG S-19264T (=DSM 44701T), isolated from a smear-ripened cheese.</title>
        <authorList>
            <consortium name="US DOE Joint Genome Institute (JGI-PGF)"/>
            <person name="Walter F."/>
            <person name="Albersmeier A."/>
            <person name="Kalinowski J."/>
            <person name="Ruckert C."/>
        </authorList>
    </citation>
    <scope>NUCLEOTIDE SEQUENCE [LARGE SCALE GENOMIC DNA]</scope>
    <source>
        <strain evidence="2 3">CGMCC 1.15286</strain>
    </source>
</reference>
<dbReference type="RefSeq" id="WP_188889453.1">
    <property type="nucleotide sequence ID" value="NZ_BMHY01000004.1"/>
</dbReference>
<evidence type="ECO:0000256" key="1">
    <source>
        <dbReference type="SAM" id="MobiDB-lite"/>
    </source>
</evidence>
<feature type="compositionally biased region" description="Basic residues" evidence="1">
    <location>
        <begin position="22"/>
        <end position="34"/>
    </location>
</feature>
<proteinExistence type="predicted"/>
<feature type="region of interest" description="Disordered" evidence="1">
    <location>
        <begin position="1"/>
        <end position="34"/>
    </location>
</feature>
<protein>
    <submittedName>
        <fullName evidence="2">Uncharacterized protein</fullName>
    </submittedName>
</protein>
<gene>
    <name evidence="2" type="ORF">GCM10010918_24290</name>
</gene>
<organism evidence="2 3">
    <name type="scientific">Paenibacillus radicis</name>
    <name type="common">ex Gao et al. 2016</name>
    <dbReference type="NCBI Taxonomy" id="1737354"/>
    <lineage>
        <taxon>Bacteria</taxon>
        <taxon>Bacillati</taxon>
        <taxon>Bacillota</taxon>
        <taxon>Bacilli</taxon>
        <taxon>Bacillales</taxon>
        <taxon>Paenibacillaceae</taxon>
        <taxon>Paenibacillus</taxon>
    </lineage>
</organism>
<feature type="region of interest" description="Disordered" evidence="1">
    <location>
        <begin position="89"/>
        <end position="113"/>
    </location>
</feature>